<sequence>MPGRHFTIQASEIRVFYDSKWSKVPADTDGESKRKALLVEFMKDRVKEYKTSSRAMMVTGATAPPAAILIKKSGEKVPQLKMLRIDLIPDVVFVPAFTVLSLIGVRILNVTRTTRDTP</sequence>
<protein>
    <submittedName>
        <fullName evidence="2">Uncharacterized protein</fullName>
    </submittedName>
</protein>
<dbReference type="EMBL" id="AMZH03003117">
    <property type="protein sequence ID" value="RRT73356.1"/>
    <property type="molecule type" value="Genomic_DNA"/>
</dbReference>
<reference evidence="2 3" key="1">
    <citation type="journal article" date="2014" name="Agronomy (Basel)">
        <title>A Draft Genome Sequence for Ensete ventricosum, the Drought-Tolerant Tree Against Hunger.</title>
        <authorList>
            <person name="Harrison J."/>
            <person name="Moore K.A."/>
            <person name="Paszkiewicz K."/>
            <person name="Jones T."/>
            <person name="Grant M."/>
            <person name="Ambacheew D."/>
            <person name="Muzemil S."/>
            <person name="Studholme D.J."/>
        </authorList>
    </citation>
    <scope>NUCLEOTIDE SEQUENCE [LARGE SCALE GENOMIC DNA]</scope>
</reference>
<accession>A0A427AAX1</accession>
<keyword evidence="1" id="KW-0812">Transmembrane</keyword>
<evidence type="ECO:0000313" key="2">
    <source>
        <dbReference type="EMBL" id="RRT73356.1"/>
    </source>
</evidence>
<keyword evidence="1" id="KW-0472">Membrane</keyword>
<name>A0A427AAX1_ENSVE</name>
<keyword evidence="1" id="KW-1133">Transmembrane helix</keyword>
<organism evidence="2 3">
    <name type="scientific">Ensete ventricosum</name>
    <name type="common">Abyssinian banana</name>
    <name type="synonym">Musa ensete</name>
    <dbReference type="NCBI Taxonomy" id="4639"/>
    <lineage>
        <taxon>Eukaryota</taxon>
        <taxon>Viridiplantae</taxon>
        <taxon>Streptophyta</taxon>
        <taxon>Embryophyta</taxon>
        <taxon>Tracheophyta</taxon>
        <taxon>Spermatophyta</taxon>
        <taxon>Magnoliopsida</taxon>
        <taxon>Liliopsida</taxon>
        <taxon>Zingiberales</taxon>
        <taxon>Musaceae</taxon>
        <taxon>Ensete</taxon>
    </lineage>
</organism>
<evidence type="ECO:0000256" key="1">
    <source>
        <dbReference type="SAM" id="Phobius"/>
    </source>
</evidence>
<dbReference type="Proteomes" id="UP000287651">
    <property type="component" value="Unassembled WGS sequence"/>
</dbReference>
<comment type="caution">
    <text evidence="2">The sequence shown here is derived from an EMBL/GenBank/DDBJ whole genome shotgun (WGS) entry which is preliminary data.</text>
</comment>
<gene>
    <name evidence="2" type="ORF">B296_00009280</name>
</gene>
<dbReference type="AlphaFoldDB" id="A0A427AAX1"/>
<feature type="transmembrane region" description="Helical" evidence="1">
    <location>
        <begin position="87"/>
        <end position="108"/>
    </location>
</feature>
<proteinExistence type="predicted"/>
<evidence type="ECO:0000313" key="3">
    <source>
        <dbReference type="Proteomes" id="UP000287651"/>
    </source>
</evidence>
<dbReference type="PANTHER" id="PTHR37754">
    <property type="entry name" value="CALCIUM ION-BINDING PROTEIN"/>
    <property type="match status" value="1"/>
</dbReference>
<dbReference type="PANTHER" id="PTHR37754:SF1">
    <property type="entry name" value="CALCIUM ION-BINDING PROTEIN"/>
    <property type="match status" value="1"/>
</dbReference>